<keyword evidence="7" id="KW-0436">Ligase</keyword>
<gene>
    <name evidence="7" type="ORF">EHO65_13220</name>
</gene>
<keyword evidence="8" id="KW-1185">Reference proteome</keyword>
<comment type="caution">
    <text evidence="7">The sequence shown here is derived from an EMBL/GenBank/DDBJ whole genome shotgun (WGS) entry which is preliminary data.</text>
</comment>
<evidence type="ECO:0000313" key="8">
    <source>
        <dbReference type="Proteomes" id="UP000298097"/>
    </source>
</evidence>
<dbReference type="GO" id="GO:0016874">
    <property type="term" value="F:ligase activity"/>
    <property type="evidence" value="ECO:0007669"/>
    <property type="project" value="UniProtKB-KW"/>
</dbReference>
<sequence>MKNNRIYKEQFSEIISRIQMKEFLKKAHLFCLLATLPSIGISVSLSQGFLLLSFFFGLADQLKARNWKEILPNHPVSKISISLFLWYGIVFLIHLVFDNSNLGYAKAAWNGELKDFFLFFGFLSVGFTTKEDLPKVYRALFWLFLLLVFTGVVGGFTPVRLSRLISDLYKTSSSYRFTHPLGSLSSIPLYISIGLMNTHLTFGGLLQFFSAFAVFGFLRTLIQGDKKKILIAGLLLFLYCLVFLLNQARSSMIGAGVSIFFAGVHLFFIRKEFSKSFLIKGAALFLGLLFLIGLVLTFSPAGKKVIGPLFGKEKHTDSGRTFIWDSSFPLIQEHPILGVGPGNYNKEIEKVRITHSEEYSELSYFYEVTQRGHAHNDYFHLASVFGIPAALIYLGLGAILLAYLFQSKQEFQALVFFYGLIGFFVSGLFQCYFQDDEVVILFWILLGLFVKGEVLLSKGDNT</sequence>
<dbReference type="Pfam" id="PF04932">
    <property type="entry name" value="Wzy_C"/>
    <property type="match status" value="1"/>
</dbReference>
<feature type="transmembrane region" description="Helical" evidence="5">
    <location>
        <begin position="202"/>
        <end position="222"/>
    </location>
</feature>
<reference evidence="7" key="1">
    <citation type="journal article" date="2019" name="PLoS Negl. Trop. Dis.">
        <title>Revisiting the worldwide diversity of Leptospira species in the environment.</title>
        <authorList>
            <person name="Vincent A.T."/>
            <person name="Schiettekatte O."/>
            <person name="Bourhy P."/>
            <person name="Veyrier F.J."/>
            <person name="Picardeau M."/>
        </authorList>
    </citation>
    <scope>NUCLEOTIDE SEQUENCE [LARGE SCALE GENOMIC DNA]</scope>
    <source>
        <strain evidence="7">201800301</strain>
    </source>
</reference>
<evidence type="ECO:0000256" key="5">
    <source>
        <dbReference type="SAM" id="Phobius"/>
    </source>
</evidence>
<feature type="transmembrane region" description="Helical" evidence="5">
    <location>
        <begin position="139"/>
        <end position="156"/>
    </location>
</feature>
<feature type="domain" description="O-antigen ligase-related" evidence="6">
    <location>
        <begin position="235"/>
        <end position="394"/>
    </location>
</feature>
<feature type="transmembrane region" description="Helical" evidence="5">
    <location>
        <begin position="252"/>
        <end position="269"/>
    </location>
</feature>
<evidence type="ECO:0000256" key="4">
    <source>
        <dbReference type="ARBA" id="ARBA00023136"/>
    </source>
</evidence>
<organism evidence="7 8">
    <name type="scientific">Leptospira andrefontaineae</name>
    <dbReference type="NCBI Taxonomy" id="2484976"/>
    <lineage>
        <taxon>Bacteria</taxon>
        <taxon>Pseudomonadati</taxon>
        <taxon>Spirochaetota</taxon>
        <taxon>Spirochaetia</taxon>
        <taxon>Leptospirales</taxon>
        <taxon>Leptospiraceae</taxon>
        <taxon>Leptospira</taxon>
    </lineage>
</organism>
<evidence type="ECO:0000256" key="1">
    <source>
        <dbReference type="ARBA" id="ARBA00004141"/>
    </source>
</evidence>
<dbReference type="GO" id="GO:0016020">
    <property type="term" value="C:membrane"/>
    <property type="evidence" value="ECO:0007669"/>
    <property type="project" value="UniProtKB-SubCell"/>
</dbReference>
<dbReference type="PANTHER" id="PTHR37422">
    <property type="entry name" value="TEICHURONIC ACID BIOSYNTHESIS PROTEIN TUAE"/>
    <property type="match status" value="1"/>
</dbReference>
<dbReference type="InterPro" id="IPR007016">
    <property type="entry name" value="O-antigen_ligase-rel_domated"/>
</dbReference>
<feature type="transmembrane region" description="Helical" evidence="5">
    <location>
        <begin position="29"/>
        <end position="59"/>
    </location>
</feature>
<feature type="transmembrane region" description="Helical" evidence="5">
    <location>
        <begin position="411"/>
        <end position="432"/>
    </location>
</feature>
<comment type="subcellular location">
    <subcellularLocation>
        <location evidence="1">Membrane</location>
        <topology evidence="1">Multi-pass membrane protein</topology>
    </subcellularLocation>
</comment>
<feature type="transmembrane region" description="Helical" evidence="5">
    <location>
        <begin position="281"/>
        <end position="301"/>
    </location>
</feature>
<evidence type="ECO:0000313" key="7">
    <source>
        <dbReference type="EMBL" id="TGK38992.1"/>
    </source>
</evidence>
<accession>A0A4R9H2R4</accession>
<dbReference type="AlphaFoldDB" id="A0A4R9H2R4"/>
<feature type="transmembrane region" description="Helical" evidence="5">
    <location>
        <begin position="378"/>
        <end position="404"/>
    </location>
</feature>
<evidence type="ECO:0000259" key="6">
    <source>
        <dbReference type="Pfam" id="PF04932"/>
    </source>
</evidence>
<name>A0A4R9H2R4_9LEPT</name>
<dbReference type="OrthoDB" id="345652at2"/>
<keyword evidence="3 5" id="KW-1133">Transmembrane helix</keyword>
<evidence type="ECO:0000256" key="2">
    <source>
        <dbReference type="ARBA" id="ARBA00022692"/>
    </source>
</evidence>
<dbReference type="InterPro" id="IPR051533">
    <property type="entry name" value="WaaL-like"/>
</dbReference>
<proteinExistence type="predicted"/>
<feature type="transmembrane region" description="Helical" evidence="5">
    <location>
        <begin position="438"/>
        <end position="456"/>
    </location>
</feature>
<dbReference type="PANTHER" id="PTHR37422:SF13">
    <property type="entry name" value="LIPOPOLYSACCHARIDE BIOSYNTHESIS PROTEIN PA4999-RELATED"/>
    <property type="match status" value="1"/>
</dbReference>
<keyword evidence="2 5" id="KW-0812">Transmembrane</keyword>
<dbReference type="EMBL" id="RQEY01000018">
    <property type="protein sequence ID" value="TGK38992.1"/>
    <property type="molecule type" value="Genomic_DNA"/>
</dbReference>
<evidence type="ECO:0000256" key="3">
    <source>
        <dbReference type="ARBA" id="ARBA00022989"/>
    </source>
</evidence>
<feature type="transmembrane region" description="Helical" evidence="5">
    <location>
        <begin position="229"/>
        <end position="246"/>
    </location>
</feature>
<protein>
    <submittedName>
        <fullName evidence="7">O-antigen ligase domain-containing protein</fullName>
    </submittedName>
</protein>
<dbReference type="Proteomes" id="UP000298097">
    <property type="component" value="Unassembled WGS sequence"/>
</dbReference>
<keyword evidence="4 5" id="KW-0472">Membrane</keyword>
<feature type="transmembrane region" description="Helical" evidence="5">
    <location>
        <begin position="79"/>
        <end position="97"/>
    </location>
</feature>